<comment type="caution">
    <text evidence="1">The sequence shown here is derived from an EMBL/GenBank/DDBJ whole genome shotgun (WGS) entry which is preliminary data.</text>
</comment>
<evidence type="ECO:0000313" key="1">
    <source>
        <dbReference type="EMBL" id="TVU83992.1"/>
    </source>
</evidence>
<protein>
    <recommendedName>
        <fullName evidence="3">DUF4292 domain-containing protein</fullName>
    </recommendedName>
</protein>
<accession>A0ABY3FEV9</accession>
<name>A0ABY3FEV9_9GAMM</name>
<evidence type="ECO:0000313" key="2">
    <source>
        <dbReference type="Proteomes" id="UP000317938"/>
    </source>
</evidence>
<reference evidence="1 2" key="1">
    <citation type="submission" date="2019-07" db="EMBL/GenBank/DDBJ databases">
        <title>Diversity of Bacteria from Kongsfjorden, Arctic.</title>
        <authorList>
            <person name="Yu Y."/>
        </authorList>
    </citation>
    <scope>NUCLEOTIDE SEQUENCE [LARGE SCALE GENOMIC DNA]</scope>
    <source>
        <strain evidence="1 2">SM1927</strain>
    </source>
</reference>
<gene>
    <name evidence="1" type="ORF">FQP85_08230</name>
</gene>
<proteinExistence type="predicted"/>
<sequence>MAAALTGCTSTVQLGKHSSKIEQVDIKNYTLDEEQTAYVGEQLIVRKSYKASFKKDTYQALNDFVFEGGILSTSVNLHGTAGDTYKISGKNELGNSVISIPGSIFMLGINNEGQWDQTVMSNSFWTSPVGSGDTYTMNPLDTTFKLVESQVPLSENGYINHEIVYTGQGTNGISLLYREYTFENMARSDFKQELVYPVDSKEIRFRNYLIKIISVSPSELKYRVIAE</sequence>
<organism evidence="1 2">
    <name type="scientific">Pseudoalteromonas neustonica</name>
    <dbReference type="NCBI Taxonomy" id="1840331"/>
    <lineage>
        <taxon>Bacteria</taxon>
        <taxon>Pseudomonadati</taxon>
        <taxon>Pseudomonadota</taxon>
        <taxon>Gammaproteobacteria</taxon>
        <taxon>Alteromonadales</taxon>
        <taxon>Pseudoalteromonadaceae</taxon>
        <taxon>Pseudoalteromonas</taxon>
    </lineage>
</organism>
<dbReference type="Proteomes" id="UP000317938">
    <property type="component" value="Unassembled WGS sequence"/>
</dbReference>
<evidence type="ECO:0008006" key="3">
    <source>
        <dbReference type="Google" id="ProtNLM"/>
    </source>
</evidence>
<dbReference type="EMBL" id="VNFF01000007">
    <property type="protein sequence ID" value="TVU83992.1"/>
    <property type="molecule type" value="Genomic_DNA"/>
</dbReference>
<keyword evidence="2" id="KW-1185">Reference proteome</keyword>